<dbReference type="AlphaFoldDB" id="A0AAX6F092"/>
<protein>
    <submittedName>
        <fullName evidence="1">Uncharacterized protein</fullName>
    </submittedName>
</protein>
<name>A0AAX6F092_IRIPA</name>
<comment type="caution">
    <text evidence="1">The sequence shown here is derived from an EMBL/GenBank/DDBJ whole genome shotgun (WGS) entry which is preliminary data.</text>
</comment>
<sequence>MIAIHSWRGGDSCMWVGAVPLRIGEGAVQALLMLCEGLLPFVQVYTGLTKPRSTRPHESTISLKGLAALVSTPMQHQGTGKESASVLICIQSCGLSFLFAEP</sequence>
<evidence type="ECO:0000313" key="2">
    <source>
        <dbReference type="Proteomes" id="UP001140949"/>
    </source>
</evidence>
<reference evidence="1" key="1">
    <citation type="journal article" date="2023" name="GigaByte">
        <title>Genome assembly of the bearded iris, Iris pallida Lam.</title>
        <authorList>
            <person name="Bruccoleri R.E."/>
            <person name="Oakeley E.J."/>
            <person name="Faust A.M.E."/>
            <person name="Altorfer M."/>
            <person name="Dessus-Babus S."/>
            <person name="Burckhardt D."/>
            <person name="Oertli M."/>
            <person name="Naumann U."/>
            <person name="Petersen F."/>
            <person name="Wong J."/>
        </authorList>
    </citation>
    <scope>NUCLEOTIDE SEQUENCE</scope>
    <source>
        <strain evidence="1">GSM-AAB239-AS_SAM_17_03QT</strain>
    </source>
</reference>
<reference evidence="1" key="2">
    <citation type="submission" date="2023-04" db="EMBL/GenBank/DDBJ databases">
        <authorList>
            <person name="Bruccoleri R.E."/>
            <person name="Oakeley E.J."/>
            <person name="Faust A.-M."/>
            <person name="Dessus-Babus S."/>
            <person name="Altorfer M."/>
            <person name="Burckhardt D."/>
            <person name="Oertli M."/>
            <person name="Naumann U."/>
            <person name="Petersen F."/>
            <person name="Wong J."/>
        </authorList>
    </citation>
    <scope>NUCLEOTIDE SEQUENCE</scope>
    <source>
        <strain evidence="1">GSM-AAB239-AS_SAM_17_03QT</strain>
        <tissue evidence="1">Leaf</tissue>
    </source>
</reference>
<dbReference type="EMBL" id="JANAVB010033016">
    <property type="protein sequence ID" value="KAJ6809578.1"/>
    <property type="molecule type" value="Genomic_DNA"/>
</dbReference>
<proteinExistence type="predicted"/>
<organism evidence="1 2">
    <name type="scientific">Iris pallida</name>
    <name type="common">Sweet iris</name>
    <dbReference type="NCBI Taxonomy" id="29817"/>
    <lineage>
        <taxon>Eukaryota</taxon>
        <taxon>Viridiplantae</taxon>
        <taxon>Streptophyta</taxon>
        <taxon>Embryophyta</taxon>
        <taxon>Tracheophyta</taxon>
        <taxon>Spermatophyta</taxon>
        <taxon>Magnoliopsida</taxon>
        <taxon>Liliopsida</taxon>
        <taxon>Asparagales</taxon>
        <taxon>Iridaceae</taxon>
        <taxon>Iridoideae</taxon>
        <taxon>Irideae</taxon>
        <taxon>Iris</taxon>
    </lineage>
</organism>
<dbReference type="Proteomes" id="UP001140949">
    <property type="component" value="Unassembled WGS sequence"/>
</dbReference>
<accession>A0AAX6F092</accession>
<gene>
    <name evidence="1" type="ORF">M6B38_162140</name>
</gene>
<evidence type="ECO:0000313" key="1">
    <source>
        <dbReference type="EMBL" id="KAJ6809578.1"/>
    </source>
</evidence>
<keyword evidence="2" id="KW-1185">Reference proteome</keyword>